<feature type="compositionally biased region" description="Basic and acidic residues" evidence="1">
    <location>
        <begin position="61"/>
        <end position="75"/>
    </location>
</feature>
<gene>
    <name evidence="3" type="ORF">PCOR1329_LOCUS380</name>
</gene>
<keyword evidence="2" id="KW-1133">Transmembrane helix</keyword>
<evidence type="ECO:0000256" key="2">
    <source>
        <dbReference type="SAM" id="Phobius"/>
    </source>
</evidence>
<dbReference type="Proteomes" id="UP001189429">
    <property type="component" value="Unassembled WGS sequence"/>
</dbReference>
<sequence>GARGSVPEELDAILGRPGASAAAAPARCGRQGPALRRLGAAAGVVALLACGALAAAGRVRPRAEASREERFVQAEEERDPFAVALGFKKNGAPPPSDPPAGGPPAGGAPAGGAPRA</sequence>
<feature type="region of interest" description="Disordered" evidence="1">
    <location>
        <begin position="59"/>
        <end position="116"/>
    </location>
</feature>
<feature type="transmembrane region" description="Helical" evidence="2">
    <location>
        <begin position="38"/>
        <end position="57"/>
    </location>
</feature>
<accession>A0ABN9PEA3</accession>
<protein>
    <submittedName>
        <fullName evidence="3">Uncharacterized protein</fullName>
    </submittedName>
</protein>
<keyword evidence="2" id="KW-0812">Transmembrane</keyword>
<organism evidence="3 4">
    <name type="scientific">Prorocentrum cordatum</name>
    <dbReference type="NCBI Taxonomy" id="2364126"/>
    <lineage>
        <taxon>Eukaryota</taxon>
        <taxon>Sar</taxon>
        <taxon>Alveolata</taxon>
        <taxon>Dinophyceae</taxon>
        <taxon>Prorocentrales</taxon>
        <taxon>Prorocentraceae</taxon>
        <taxon>Prorocentrum</taxon>
    </lineage>
</organism>
<reference evidence="3" key="1">
    <citation type="submission" date="2023-10" db="EMBL/GenBank/DDBJ databases">
        <authorList>
            <person name="Chen Y."/>
            <person name="Shah S."/>
            <person name="Dougan E. K."/>
            <person name="Thang M."/>
            <person name="Chan C."/>
        </authorList>
    </citation>
    <scope>NUCLEOTIDE SEQUENCE [LARGE SCALE GENOMIC DNA]</scope>
</reference>
<evidence type="ECO:0000313" key="4">
    <source>
        <dbReference type="Proteomes" id="UP001189429"/>
    </source>
</evidence>
<evidence type="ECO:0000313" key="3">
    <source>
        <dbReference type="EMBL" id="CAK0788506.1"/>
    </source>
</evidence>
<evidence type="ECO:0000256" key="1">
    <source>
        <dbReference type="SAM" id="MobiDB-lite"/>
    </source>
</evidence>
<keyword evidence="2" id="KW-0472">Membrane</keyword>
<proteinExistence type="predicted"/>
<name>A0ABN9PEA3_9DINO</name>
<feature type="non-terminal residue" evidence="3">
    <location>
        <position position="116"/>
    </location>
</feature>
<feature type="compositionally biased region" description="Pro residues" evidence="1">
    <location>
        <begin position="92"/>
        <end position="102"/>
    </location>
</feature>
<dbReference type="EMBL" id="CAUYUJ010000069">
    <property type="protein sequence ID" value="CAK0788506.1"/>
    <property type="molecule type" value="Genomic_DNA"/>
</dbReference>
<comment type="caution">
    <text evidence="3">The sequence shown here is derived from an EMBL/GenBank/DDBJ whole genome shotgun (WGS) entry which is preliminary data.</text>
</comment>
<keyword evidence="4" id="KW-1185">Reference proteome</keyword>
<feature type="non-terminal residue" evidence="3">
    <location>
        <position position="1"/>
    </location>
</feature>